<evidence type="ECO:0000313" key="3">
    <source>
        <dbReference type="Proteomes" id="UP001064489"/>
    </source>
</evidence>
<keyword evidence="3" id="KW-1185">Reference proteome</keyword>
<evidence type="ECO:0000313" key="2">
    <source>
        <dbReference type="EMBL" id="KAI9191126.1"/>
    </source>
</evidence>
<organism evidence="2 3">
    <name type="scientific">Acer negundo</name>
    <name type="common">Box elder</name>
    <dbReference type="NCBI Taxonomy" id="4023"/>
    <lineage>
        <taxon>Eukaryota</taxon>
        <taxon>Viridiplantae</taxon>
        <taxon>Streptophyta</taxon>
        <taxon>Embryophyta</taxon>
        <taxon>Tracheophyta</taxon>
        <taxon>Spermatophyta</taxon>
        <taxon>Magnoliopsida</taxon>
        <taxon>eudicotyledons</taxon>
        <taxon>Gunneridae</taxon>
        <taxon>Pentapetalae</taxon>
        <taxon>rosids</taxon>
        <taxon>malvids</taxon>
        <taxon>Sapindales</taxon>
        <taxon>Sapindaceae</taxon>
        <taxon>Hippocastanoideae</taxon>
        <taxon>Acereae</taxon>
        <taxon>Acer</taxon>
    </lineage>
</organism>
<dbReference type="AlphaFoldDB" id="A0AAD5J982"/>
<feature type="compositionally biased region" description="Pro residues" evidence="1">
    <location>
        <begin position="74"/>
        <end position="84"/>
    </location>
</feature>
<reference evidence="2" key="1">
    <citation type="journal article" date="2022" name="Plant J.">
        <title>Strategies of tolerance reflected in two North American maple genomes.</title>
        <authorList>
            <person name="McEvoy S.L."/>
            <person name="Sezen U.U."/>
            <person name="Trouern-Trend A."/>
            <person name="McMahon S.M."/>
            <person name="Schaberg P.G."/>
            <person name="Yang J."/>
            <person name="Wegrzyn J.L."/>
            <person name="Swenson N.G."/>
        </authorList>
    </citation>
    <scope>NUCLEOTIDE SEQUENCE</scope>
    <source>
        <strain evidence="2">91603</strain>
    </source>
</reference>
<proteinExistence type="predicted"/>
<dbReference type="Proteomes" id="UP001064489">
    <property type="component" value="Chromosome 6"/>
</dbReference>
<sequence>MMVEVEEDLEACHAWNFDGYLYYVSPYRAALPTALPAALPVRSPSLSAINAGTLPRSSKALTTPPPSQVGYQSSPPPTVLPDPPTTHSSLSGMATKAIRILRSSGQTHKQTLVTPLMQSTMVR</sequence>
<evidence type="ECO:0000256" key="1">
    <source>
        <dbReference type="SAM" id="MobiDB-lite"/>
    </source>
</evidence>
<name>A0AAD5J982_ACENE</name>
<accession>A0AAD5J982</accession>
<protein>
    <submittedName>
        <fullName evidence="2">Uncharacterized protein</fullName>
    </submittedName>
</protein>
<dbReference type="EMBL" id="JAJSOW010000004">
    <property type="protein sequence ID" value="KAI9191126.1"/>
    <property type="molecule type" value="Genomic_DNA"/>
</dbReference>
<feature type="region of interest" description="Disordered" evidence="1">
    <location>
        <begin position="48"/>
        <end position="89"/>
    </location>
</feature>
<gene>
    <name evidence="2" type="ORF">LWI28_003966</name>
</gene>
<comment type="caution">
    <text evidence="2">The sequence shown here is derived from an EMBL/GenBank/DDBJ whole genome shotgun (WGS) entry which is preliminary data.</text>
</comment>
<reference evidence="2" key="2">
    <citation type="submission" date="2023-02" db="EMBL/GenBank/DDBJ databases">
        <authorList>
            <person name="Swenson N.G."/>
            <person name="Wegrzyn J.L."/>
            <person name="Mcevoy S.L."/>
        </authorList>
    </citation>
    <scope>NUCLEOTIDE SEQUENCE</scope>
    <source>
        <strain evidence="2">91603</strain>
        <tissue evidence="2">Leaf</tissue>
    </source>
</reference>
<feature type="compositionally biased region" description="Polar residues" evidence="1">
    <location>
        <begin position="48"/>
        <end position="61"/>
    </location>
</feature>